<keyword evidence="5" id="KW-1185">Reference proteome</keyword>
<dbReference type="InterPro" id="IPR002035">
    <property type="entry name" value="VWF_A"/>
</dbReference>
<gene>
    <name evidence="4" type="ORF">G3M48_009475</name>
</gene>
<sequence length="864" mass="92728">MAYVGPAQRRQGVYCREHWETVGYPLLNSRYHYMVRDVFVEGTLIETYQARTNVEREVAYIFEIPPEASVIGFRAQVGSTVVEAIVDEKAEADKKYQAAKTAGVQAWKLDKVNEEVFQISLGAVSPNSTIEVRVTYVYVISSDTIEDSARLTIPAGLAARPGAGPASVTTVPTAPTGSDAVIITVGIEVDRSEMIFDLNCLTHHASITNGFSDNSFKTRSPVEKRRDYKQWKSYVEFTSSAFLKHHFVLSWTVPRIDQARCLVEQLSPPLPGQSPTLALALTLVSNLSLRVEEHEYLFLVDYSGSMAGSRIKTANNVVETMLNKLPSYTGSTFNIYNFNTSAWSAVPGGKSIVYDKKNVSAAVSNFQVNATGGTNIDAALTKVLSERDTSKRRCSVIVITDGLDWGVTAAMRTVQQHAAAAAGQSKLLRVFVMGLGNDVSRGMCEGLARAGAGATAYISETELQDRDHFKDKAETLVRAINYAPVRVRSIDWHVDPAPAKTGGGGGGGPGDGQNQGSRPKPNDAELGAVAKGDNLPPPKAIQQAPLPGTMFWAIRSYWYAIVDGASKDSTVTINYDVPGSGSAKQTIEVGKTFESNGRLIHSLAAHALIQTFEQKLLTQTSQTDKYWTEAEIVRLGKKYSLASSQTSFVATMNGTGKMTYTAGNATRANQSLLSAVPVDNNSSLDFVSTQASSPAAPAAAPQAKLFSMASMAQDAEPFATRMAVPQPHFIDEADADAGDAAPGAAAPGAGPDNLSAIISAQSGNGAFDSATIERVVFPSTGVPAIPAFISSLDGRDSVKEQIWLAVCAMAYFRQKEAGREREWSGARDKAGEFVKTTLCCVFGVDAGRSEEILTNSLDDAEGYF</sequence>
<dbReference type="Pfam" id="PF13768">
    <property type="entry name" value="VWA_3"/>
    <property type="match status" value="1"/>
</dbReference>
<evidence type="ECO:0000259" key="2">
    <source>
        <dbReference type="PROSITE" id="PS50234"/>
    </source>
</evidence>
<evidence type="ECO:0000256" key="1">
    <source>
        <dbReference type="SAM" id="MobiDB-lite"/>
    </source>
</evidence>
<feature type="domain" description="VWFA" evidence="2">
    <location>
        <begin position="295"/>
        <end position="480"/>
    </location>
</feature>
<feature type="compositionally biased region" description="Gly residues" evidence="1">
    <location>
        <begin position="501"/>
        <end position="513"/>
    </location>
</feature>
<dbReference type="SUPFAM" id="SSF53300">
    <property type="entry name" value="vWA-like"/>
    <property type="match status" value="1"/>
</dbReference>
<accession>A0AAW0RIK3</accession>
<dbReference type="SMART" id="SM00327">
    <property type="entry name" value="VWA"/>
    <property type="match status" value="1"/>
</dbReference>
<dbReference type="PANTHER" id="PTHR45737">
    <property type="entry name" value="VON WILLEBRAND FACTOR A DOMAIN-CONTAINING PROTEIN 5A"/>
    <property type="match status" value="1"/>
</dbReference>
<dbReference type="AlphaFoldDB" id="A0AAW0RIK3"/>
<dbReference type="SMART" id="SM00609">
    <property type="entry name" value="VIT"/>
    <property type="match status" value="1"/>
</dbReference>
<dbReference type="InterPro" id="IPR036465">
    <property type="entry name" value="vWFA_dom_sf"/>
</dbReference>
<dbReference type="EMBL" id="JAAHCF010000774">
    <property type="protein sequence ID" value="KAK8142022.1"/>
    <property type="molecule type" value="Genomic_DNA"/>
</dbReference>
<proteinExistence type="predicted"/>
<dbReference type="Pfam" id="PF08487">
    <property type="entry name" value="VIT"/>
    <property type="match status" value="1"/>
</dbReference>
<evidence type="ECO:0000313" key="5">
    <source>
        <dbReference type="Proteomes" id="UP001397290"/>
    </source>
</evidence>
<dbReference type="InterPro" id="IPR013694">
    <property type="entry name" value="VIT"/>
</dbReference>
<name>A0AAW0RIK3_9HYPO</name>
<protein>
    <recommendedName>
        <fullName evidence="6">von Willebrand domain-containing protein</fullName>
    </recommendedName>
</protein>
<dbReference type="Gene3D" id="3.40.50.410">
    <property type="entry name" value="von Willebrand factor, type A domain"/>
    <property type="match status" value="1"/>
</dbReference>
<dbReference type="PROSITE" id="PS50234">
    <property type="entry name" value="VWFA"/>
    <property type="match status" value="1"/>
</dbReference>
<feature type="region of interest" description="Disordered" evidence="1">
    <location>
        <begin position="493"/>
        <end position="542"/>
    </location>
</feature>
<dbReference type="PANTHER" id="PTHR45737:SF6">
    <property type="entry name" value="VON WILLEBRAND FACTOR A DOMAIN-CONTAINING PROTEIN 5A"/>
    <property type="match status" value="1"/>
</dbReference>
<dbReference type="Proteomes" id="UP001397290">
    <property type="component" value="Unassembled WGS sequence"/>
</dbReference>
<comment type="caution">
    <text evidence="4">The sequence shown here is derived from an EMBL/GenBank/DDBJ whole genome shotgun (WGS) entry which is preliminary data.</text>
</comment>
<evidence type="ECO:0000259" key="3">
    <source>
        <dbReference type="PROSITE" id="PS51468"/>
    </source>
</evidence>
<feature type="domain" description="VIT" evidence="3">
    <location>
        <begin position="10"/>
        <end position="138"/>
    </location>
</feature>
<dbReference type="PROSITE" id="PS51468">
    <property type="entry name" value="VIT"/>
    <property type="match status" value="1"/>
</dbReference>
<evidence type="ECO:0000313" key="4">
    <source>
        <dbReference type="EMBL" id="KAK8142022.1"/>
    </source>
</evidence>
<reference evidence="4 5" key="1">
    <citation type="submission" date="2020-02" db="EMBL/GenBank/DDBJ databases">
        <title>Comparative genomics of the hypocrealean fungal genus Beauvera.</title>
        <authorList>
            <person name="Showalter D.N."/>
            <person name="Bushley K.E."/>
            <person name="Rehner S.A."/>
        </authorList>
    </citation>
    <scope>NUCLEOTIDE SEQUENCE [LARGE SCALE GENOMIC DNA]</scope>
    <source>
        <strain evidence="4 5">ARSEF4384</strain>
    </source>
</reference>
<organism evidence="4 5">
    <name type="scientific">Beauveria asiatica</name>
    <dbReference type="NCBI Taxonomy" id="1069075"/>
    <lineage>
        <taxon>Eukaryota</taxon>
        <taxon>Fungi</taxon>
        <taxon>Dikarya</taxon>
        <taxon>Ascomycota</taxon>
        <taxon>Pezizomycotina</taxon>
        <taxon>Sordariomycetes</taxon>
        <taxon>Hypocreomycetidae</taxon>
        <taxon>Hypocreales</taxon>
        <taxon>Cordycipitaceae</taxon>
        <taxon>Beauveria</taxon>
    </lineage>
</organism>
<evidence type="ECO:0008006" key="6">
    <source>
        <dbReference type="Google" id="ProtNLM"/>
    </source>
</evidence>